<evidence type="ECO:0000313" key="2">
    <source>
        <dbReference type="EMBL" id="MBA4649504.1"/>
    </source>
</evidence>
<evidence type="ECO:0000256" key="1">
    <source>
        <dbReference type="SAM" id="MobiDB-lite"/>
    </source>
</evidence>
<organism evidence="2">
    <name type="scientific">Opuntia streptacantha</name>
    <name type="common">Prickly pear cactus</name>
    <name type="synonym">Opuntia cardona</name>
    <dbReference type="NCBI Taxonomy" id="393608"/>
    <lineage>
        <taxon>Eukaryota</taxon>
        <taxon>Viridiplantae</taxon>
        <taxon>Streptophyta</taxon>
        <taxon>Embryophyta</taxon>
        <taxon>Tracheophyta</taxon>
        <taxon>Spermatophyta</taxon>
        <taxon>Magnoliopsida</taxon>
        <taxon>eudicotyledons</taxon>
        <taxon>Gunneridae</taxon>
        <taxon>Pentapetalae</taxon>
        <taxon>Caryophyllales</taxon>
        <taxon>Cactineae</taxon>
        <taxon>Cactaceae</taxon>
        <taxon>Opuntioideae</taxon>
        <taxon>Opuntia</taxon>
    </lineage>
</organism>
<feature type="region of interest" description="Disordered" evidence="1">
    <location>
        <begin position="1"/>
        <end position="26"/>
    </location>
</feature>
<dbReference type="AlphaFoldDB" id="A0A7C9DYG5"/>
<proteinExistence type="predicted"/>
<reference evidence="2" key="2">
    <citation type="submission" date="2020-07" db="EMBL/GenBank/DDBJ databases">
        <authorList>
            <person name="Vera ALvarez R."/>
            <person name="Arias-Moreno D.M."/>
            <person name="Jimenez-Jacinto V."/>
            <person name="Jimenez-Bremont J.F."/>
            <person name="Swaminathan K."/>
            <person name="Moose S.P."/>
            <person name="Guerrero-Gonzalez M.L."/>
            <person name="Marino-Ramirez L."/>
            <person name="Landsman D."/>
            <person name="Rodriguez-Kessler M."/>
            <person name="Delgado-Sanchez P."/>
        </authorList>
    </citation>
    <scope>NUCLEOTIDE SEQUENCE</scope>
    <source>
        <tissue evidence="2">Cladode</tissue>
    </source>
</reference>
<dbReference type="EMBL" id="GISG01160902">
    <property type="protein sequence ID" value="MBA4649504.1"/>
    <property type="molecule type" value="Transcribed_RNA"/>
</dbReference>
<reference evidence="2" key="1">
    <citation type="journal article" date="2013" name="J. Plant Res.">
        <title>Effect of fungi and light on seed germination of three Opuntia species from semiarid lands of central Mexico.</title>
        <authorList>
            <person name="Delgado-Sanchez P."/>
            <person name="Jimenez-Bremont J.F."/>
            <person name="Guerrero-Gonzalez Mde L."/>
            <person name="Flores J."/>
        </authorList>
    </citation>
    <scope>NUCLEOTIDE SEQUENCE</scope>
    <source>
        <tissue evidence="2">Cladode</tissue>
    </source>
</reference>
<name>A0A7C9DYG5_OPUST</name>
<sequence length="104" mass="11063">MPRTYLPSSSNSAAPGKAGSHGGKMGCKGLRKASIVDIYAKCTEKSLQRSQVKQPWKNAISAVAKSTPEIALFRAPTHRSLVGFGAGMIFITCSVTPPDSDVRR</sequence>
<feature type="compositionally biased region" description="Polar residues" evidence="1">
    <location>
        <begin position="1"/>
        <end position="13"/>
    </location>
</feature>
<accession>A0A7C9DYG5</accession>
<protein>
    <submittedName>
        <fullName evidence="2">Uncharacterized protein</fullName>
    </submittedName>
</protein>